<dbReference type="PANTHER" id="PTHR30472">
    <property type="entry name" value="FERRIC ENTEROBACTIN TRANSPORT SYSTEM PERMEASE PROTEIN"/>
    <property type="match status" value="1"/>
</dbReference>
<reference evidence="9 10" key="1">
    <citation type="submission" date="2019-01" db="EMBL/GenBank/DDBJ databases">
        <title>Novel species of Cellulomonas.</title>
        <authorList>
            <person name="Liu Q."/>
            <person name="Xin Y.-H."/>
        </authorList>
    </citation>
    <scope>NUCLEOTIDE SEQUENCE [LARGE SCALE GENOMIC DNA]</scope>
    <source>
        <strain evidence="9 10">HLT2-17</strain>
    </source>
</reference>
<dbReference type="Gene3D" id="1.10.3470.10">
    <property type="entry name" value="ABC transporter involved in vitamin B12 uptake, BtuC"/>
    <property type="match status" value="1"/>
</dbReference>
<dbReference type="GO" id="GO:0005886">
    <property type="term" value="C:plasma membrane"/>
    <property type="evidence" value="ECO:0007669"/>
    <property type="project" value="UniProtKB-SubCell"/>
</dbReference>
<dbReference type="PANTHER" id="PTHR30472:SF24">
    <property type="entry name" value="FERRIC ENTEROBACTIN TRANSPORT SYSTEM PERMEASE PROTEIN FEPG"/>
    <property type="match status" value="1"/>
</dbReference>
<gene>
    <name evidence="9" type="ORF">EUA98_07950</name>
</gene>
<evidence type="ECO:0000256" key="3">
    <source>
        <dbReference type="ARBA" id="ARBA00022448"/>
    </source>
</evidence>
<dbReference type="OrthoDB" id="4455417at2"/>
<dbReference type="Proteomes" id="UP000293764">
    <property type="component" value="Unassembled WGS sequence"/>
</dbReference>
<feature type="transmembrane region" description="Helical" evidence="8">
    <location>
        <begin position="79"/>
        <end position="97"/>
    </location>
</feature>
<feature type="transmembrane region" description="Helical" evidence="8">
    <location>
        <begin position="24"/>
        <end position="45"/>
    </location>
</feature>
<keyword evidence="5 8" id="KW-0812">Transmembrane</keyword>
<feature type="transmembrane region" description="Helical" evidence="8">
    <location>
        <begin position="322"/>
        <end position="339"/>
    </location>
</feature>
<keyword evidence="3" id="KW-0813">Transport</keyword>
<feature type="transmembrane region" description="Helical" evidence="8">
    <location>
        <begin position="252"/>
        <end position="278"/>
    </location>
</feature>
<evidence type="ECO:0000256" key="4">
    <source>
        <dbReference type="ARBA" id="ARBA00022475"/>
    </source>
</evidence>
<comment type="caution">
    <text evidence="9">The sequence shown here is derived from an EMBL/GenBank/DDBJ whole genome shotgun (WGS) entry which is preliminary data.</text>
</comment>
<sequence length="347" mass="34624">MSAPAVARPRTAPVNRAVPVNPRAVMVSGALLVLTLALAVLTITIGELGIAVADLPAVLAHQGSRAQEWVLYSNRLPRLLVAVGAGAAFAVPGAIFQSVTRNPLGSPDVIGLGAGSAAGAAAAALVWPGVVPVPIGALVGGVVAAAAVLLGSGRGLRAPYRMVVVGIAVGAMAMAFVQFVLARTTQQEAVQLAAWLSGSLQSRQWGDVVTIGVALAVLLPAALALTRRLQIVEMGDDAATGLGVSPGWTRGLAIMVGVALTAAAVSVAGPVAFVALTAPQIARRLTGSSGPGMVAAACMGTTVLVAADLFAQHAPWGAQYPVGVLTAGLGGVYLAYLLVGEWKKGTV</sequence>
<comment type="subcellular location">
    <subcellularLocation>
        <location evidence="1">Cell membrane</location>
        <topology evidence="1">Multi-pass membrane protein</topology>
    </subcellularLocation>
</comment>
<evidence type="ECO:0000313" key="9">
    <source>
        <dbReference type="EMBL" id="RYV51508.1"/>
    </source>
</evidence>
<feature type="transmembrane region" description="Helical" evidence="8">
    <location>
        <begin position="163"/>
        <end position="185"/>
    </location>
</feature>
<keyword evidence="10" id="KW-1185">Reference proteome</keyword>
<keyword evidence="6 8" id="KW-1133">Transmembrane helix</keyword>
<evidence type="ECO:0000256" key="5">
    <source>
        <dbReference type="ARBA" id="ARBA00022692"/>
    </source>
</evidence>
<feature type="transmembrane region" description="Helical" evidence="8">
    <location>
        <begin position="109"/>
        <end position="127"/>
    </location>
</feature>
<evidence type="ECO:0000256" key="2">
    <source>
        <dbReference type="ARBA" id="ARBA00007935"/>
    </source>
</evidence>
<name>A0A4Q5N0C7_9MICO</name>
<protein>
    <submittedName>
        <fullName evidence="9">Ferrichrome ABC transporter permease</fullName>
    </submittedName>
</protein>
<evidence type="ECO:0000256" key="7">
    <source>
        <dbReference type="ARBA" id="ARBA00023136"/>
    </source>
</evidence>
<dbReference type="InterPro" id="IPR000522">
    <property type="entry name" value="ABC_transptr_permease_BtuC"/>
</dbReference>
<organism evidence="9 10">
    <name type="scientific">Pengzhenrongella frigida</name>
    <dbReference type="NCBI Taxonomy" id="1259133"/>
    <lineage>
        <taxon>Bacteria</taxon>
        <taxon>Bacillati</taxon>
        <taxon>Actinomycetota</taxon>
        <taxon>Actinomycetes</taxon>
        <taxon>Micrococcales</taxon>
        <taxon>Pengzhenrongella</taxon>
    </lineage>
</organism>
<feature type="transmembrane region" description="Helical" evidence="8">
    <location>
        <begin position="290"/>
        <end position="310"/>
    </location>
</feature>
<feature type="transmembrane region" description="Helical" evidence="8">
    <location>
        <begin position="133"/>
        <end position="151"/>
    </location>
</feature>
<dbReference type="EMBL" id="SDWW01000015">
    <property type="protein sequence ID" value="RYV51508.1"/>
    <property type="molecule type" value="Genomic_DNA"/>
</dbReference>
<dbReference type="GO" id="GO:0022857">
    <property type="term" value="F:transmembrane transporter activity"/>
    <property type="evidence" value="ECO:0007669"/>
    <property type="project" value="InterPro"/>
</dbReference>
<dbReference type="CDD" id="cd06550">
    <property type="entry name" value="TM_ABC_iron-siderophores_like"/>
    <property type="match status" value="1"/>
</dbReference>
<keyword evidence="4" id="KW-1003">Cell membrane</keyword>
<evidence type="ECO:0000256" key="1">
    <source>
        <dbReference type="ARBA" id="ARBA00004651"/>
    </source>
</evidence>
<evidence type="ECO:0000256" key="6">
    <source>
        <dbReference type="ARBA" id="ARBA00022989"/>
    </source>
</evidence>
<keyword evidence="7 8" id="KW-0472">Membrane</keyword>
<dbReference type="Pfam" id="PF01032">
    <property type="entry name" value="FecCD"/>
    <property type="match status" value="1"/>
</dbReference>
<proteinExistence type="inferred from homology"/>
<comment type="similarity">
    <text evidence="2">Belongs to the binding-protein-dependent transport system permease family. FecCD subfamily.</text>
</comment>
<dbReference type="AlphaFoldDB" id="A0A4Q5N0C7"/>
<evidence type="ECO:0000313" key="10">
    <source>
        <dbReference type="Proteomes" id="UP000293764"/>
    </source>
</evidence>
<evidence type="ECO:0000256" key="8">
    <source>
        <dbReference type="SAM" id="Phobius"/>
    </source>
</evidence>
<dbReference type="GO" id="GO:0033214">
    <property type="term" value="P:siderophore-iron import into cell"/>
    <property type="evidence" value="ECO:0007669"/>
    <property type="project" value="TreeGrafter"/>
</dbReference>
<dbReference type="SUPFAM" id="SSF81345">
    <property type="entry name" value="ABC transporter involved in vitamin B12 uptake, BtuC"/>
    <property type="match status" value="1"/>
</dbReference>
<dbReference type="InterPro" id="IPR037294">
    <property type="entry name" value="ABC_BtuC-like"/>
</dbReference>
<accession>A0A4Q5N0C7</accession>